<organism evidence="2 3">
    <name type="scientific">Kitasatospora acidiphila</name>
    <dbReference type="NCBI Taxonomy" id="2567942"/>
    <lineage>
        <taxon>Bacteria</taxon>
        <taxon>Bacillati</taxon>
        <taxon>Actinomycetota</taxon>
        <taxon>Actinomycetes</taxon>
        <taxon>Kitasatosporales</taxon>
        <taxon>Streptomycetaceae</taxon>
        <taxon>Kitasatospora</taxon>
    </lineage>
</organism>
<dbReference type="Proteomes" id="UP000319103">
    <property type="component" value="Unassembled WGS sequence"/>
</dbReference>
<evidence type="ECO:0000256" key="1">
    <source>
        <dbReference type="SAM" id="MobiDB-lite"/>
    </source>
</evidence>
<feature type="region of interest" description="Disordered" evidence="1">
    <location>
        <begin position="1"/>
        <end position="21"/>
    </location>
</feature>
<sequence length="73" mass="7550">MLDPYPQRNPGDSPVDVPAIPANVQPGEVVLWHLPIAGFEPVTDTPSPAPAAAADTPPDAPAKTTRARAASEE</sequence>
<proteinExistence type="predicted"/>
<dbReference type="EMBL" id="VIGB01000003">
    <property type="protein sequence ID" value="TQF04760.1"/>
    <property type="molecule type" value="Genomic_DNA"/>
</dbReference>
<dbReference type="AlphaFoldDB" id="A0A540W6W4"/>
<protein>
    <submittedName>
        <fullName evidence="2">Uncharacterized protein</fullName>
    </submittedName>
</protein>
<feature type="region of interest" description="Disordered" evidence="1">
    <location>
        <begin position="39"/>
        <end position="73"/>
    </location>
</feature>
<reference evidence="2 3" key="1">
    <citation type="submission" date="2019-06" db="EMBL/GenBank/DDBJ databases">
        <title>Description of Kitasatospora acidophila sp. nov. isolated from pine grove soil, and reclassification of Streptomyces novaecaesareae to Kitasatospora novaeceasareae comb. nov.</title>
        <authorList>
            <person name="Kim M.J."/>
        </authorList>
    </citation>
    <scope>NUCLEOTIDE SEQUENCE [LARGE SCALE GENOMIC DNA]</scope>
    <source>
        <strain evidence="2 3">MMS16-CNU292</strain>
    </source>
</reference>
<feature type="compositionally biased region" description="Low complexity" evidence="1">
    <location>
        <begin position="43"/>
        <end position="73"/>
    </location>
</feature>
<evidence type="ECO:0000313" key="3">
    <source>
        <dbReference type="Proteomes" id="UP000319103"/>
    </source>
</evidence>
<dbReference type="OrthoDB" id="4351202at2"/>
<evidence type="ECO:0000313" key="2">
    <source>
        <dbReference type="EMBL" id="TQF04760.1"/>
    </source>
</evidence>
<name>A0A540W6W4_9ACTN</name>
<dbReference type="RefSeq" id="WP_141635315.1">
    <property type="nucleotide sequence ID" value="NZ_VIGB01000003.1"/>
</dbReference>
<comment type="caution">
    <text evidence="2">The sequence shown here is derived from an EMBL/GenBank/DDBJ whole genome shotgun (WGS) entry which is preliminary data.</text>
</comment>
<gene>
    <name evidence="2" type="ORF">E6W39_24205</name>
</gene>
<accession>A0A540W6W4</accession>
<keyword evidence="3" id="KW-1185">Reference proteome</keyword>